<proteinExistence type="predicted"/>
<evidence type="ECO:0000313" key="1">
    <source>
        <dbReference type="EMBL" id="KAJ7312851.1"/>
    </source>
</evidence>
<reference evidence="1" key="1">
    <citation type="submission" date="2023-03" db="EMBL/GenBank/DDBJ databases">
        <title>Massive genome expansion in bonnet fungi (Mycena s.s.) driven by repeated elements and novel gene families across ecological guilds.</title>
        <authorList>
            <consortium name="Lawrence Berkeley National Laboratory"/>
            <person name="Harder C.B."/>
            <person name="Miyauchi S."/>
            <person name="Viragh M."/>
            <person name="Kuo A."/>
            <person name="Thoen E."/>
            <person name="Andreopoulos B."/>
            <person name="Lu D."/>
            <person name="Skrede I."/>
            <person name="Drula E."/>
            <person name="Henrissat B."/>
            <person name="Morin E."/>
            <person name="Kohler A."/>
            <person name="Barry K."/>
            <person name="LaButti K."/>
            <person name="Morin E."/>
            <person name="Salamov A."/>
            <person name="Lipzen A."/>
            <person name="Mereny Z."/>
            <person name="Hegedus B."/>
            <person name="Baldrian P."/>
            <person name="Stursova M."/>
            <person name="Weitz H."/>
            <person name="Taylor A."/>
            <person name="Grigoriev I.V."/>
            <person name="Nagy L.G."/>
            <person name="Martin F."/>
            <person name="Kauserud H."/>
        </authorList>
    </citation>
    <scope>NUCLEOTIDE SEQUENCE</scope>
    <source>
        <strain evidence="1">CBHHK002</strain>
    </source>
</reference>
<protein>
    <recommendedName>
        <fullName evidence="3">F-box domain-containing protein</fullName>
    </recommendedName>
</protein>
<name>A0AAD6ZA49_9AGAR</name>
<evidence type="ECO:0000313" key="2">
    <source>
        <dbReference type="Proteomes" id="UP001218218"/>
    </source>
</evidence>
<dbReference type="AlphaFoldDB" id="A0AAD6ZA49"/>
<evidence type="ECO:0008006" key="3">
    <source>
        <dbReference type="Google" id="ProtNLM"/>
    </source>
</evidence>
<accession>A0AAD6ZA49</accession>
<dbReference type="Proteomes" id="UP001218218">
    <property type="component" value="Unassembled WGS sequence"/>
</dbReference>
<sequence length="297" mass="31329">MTTLTSFPEELLERILAHTVIAPPAPHPRAPWHQGNTSTKDTRSRMAPLLVCRAFHRIALPFFYHTLVLHSPRQSAALLVALRAQPDLARGVCVLVLPSPSASDAAVLSMLPKLLVLDVTLPNSAEDADDLTRAVRDLRTLQELSVRKAAGTYLSQPAPRAMLDALSSAVLASPQLVRCALAFLLTTLSFPLSGDPALATLTTALAAAPALHALRTPLPAMWAHAYAEVAANPALERVCLGGAASPAAPSLPRPILSTALFLRAARPHARLSELIRAGTHLAAGGWRGRSATVGGAC</sequence>
<keyword evidence="2" id="KW-1185">Reference proteome</keyword>
<comment type="caution">
    <text evidence="1">The sequence shown here is derived from an EMBL/GenBank/DDBJ whole genome shotgun (WGS) entry which is preliminary data.</text>
</comment>
<organism evidence="1 2">
    <name type="scientific">Mycena albidolilacea</name>
    <dbReference type="NCBI Taxonomy" id="1033008"/>
    <lineage>
        <taxon>Eukaryota</taxon>
        <taxon>Fungi</taxon>
        <taxon>Dikarya</taxon>
        <taxon>Basidiomycota</taxon>
        <taxon>Agaricomycotina</taxon>
        <taxon>Agaricomycetes</taxon>
        <taxon>Agaricomycetidae</taxon>
        <taxon>Agaricales</taxon>
        <taxon>Marasmiineae</taxon>
        <taxon>Mycenaceae</taxon>
        <taxon>Mycena</taxon>
    </lineage>
</organism>
<dbReference type="EMBL" id="JARIHO010000069">
    <property type="protein sequence ID" value="KAJ7312851.1"/>
    <property type="molecule type" value="Genomic_DNA"/>
</dbReference>
<gene>
    <name evidence="1" type="ORF">DFH08DRAFT_1042125</name>
</gene>